<dbReference type="Proteomes" id="UP000007648">
    <property type="component" value="Unassembled WGS sequence"/>
</dbReference>
<dbReference type="SUPFAM" id="SSF57546">
    <property type="entry name" value="Crisp domain-like"/>
    <property type="match status" value="1"/>
</dbReference>
<feature type="disulfide bond" evidence="3">
    <location>
        <begin position="212"/>
        <end position="230"/>
    </location>
</feature>
<dbReference type="PROSITE" id="PS51670">
    <property type="entry name" value="SHKT"/>
    <property type="match status" value="1"/>
</dbReference>
<accession>G3VG09</accession>
<evidence type="ECO:0000256" key="1">
    <source>
        <dbReference type="ARBA" id="ARBA00009923"/>
    </source>
</evidence>
<dbReference type="PROSITE" id="PS01009">
    <property type="entry name" value="CRISP_1"/>
    <property type="match status" value="1"/>
</dbReference>
<reference evidence="6" key="3">
    <citation type="submission" date="2025-09" db="UniProtKB">
        <authorList>
            <consortium name="Ensembl"/>
        </authorList>
    </citation>
    <scope>IDENTIFICATION</scope>
</reference>
<evidence type="ECO:0000313" key="6">
    <source>
        <dbReference type="Ensembl" id="ENSSHAP00000002113.1"/>
    </source>
</evidence>
<dbReference type="GO" id="GO:0005576">
    <property type="term" value="C:extracellular region"/>
    <property type="evidence" value="ECO:0007669"/>
    <property type="project" value="InterPro"/>
</dbReference>
<feature type="domain" description="ShKT" evidence="5">
    <location>
        <begin position="203"/>
        <end position="236"/>
    </location>
</feature>
<dbReference type="InterPro" id="IPR035940">
    <property type="entry name" value="CAP_sf"/>
</dbReference>
<feature type="chain" id="PRO_5003457798" evidence="4">
    <location>
        <begin position="24"/>
        <end position="241"/>
    </location>
</feature>
<dbReference type="InterPro" id="IPR042076">
    <property type="entry name" value="Crisp-like_dom"/>
</dbReference>
<dbReference type="Pfam" id="PF00188">
    <property type="entry name" value="CAP"/>
    <property type="match status" value="1"/>
</dbReference>
<name>G3VG09_SARHA</name>
<dbReference type="OrthoDB" id="737510at2759"/>
<comment type="caution">
    <text evidence="3">Lacks conserved residue(s) required for the propagation of feature annotation.</text>
</comment>
<reference evidence="6" key="2">
    <citation type="submission" date="2025-08" db="UniProtKB">
        <authorList>
            <consortium name="Ensembl"/>
        </authorList>
    </citation>
    <scope>IDENTIFICATION</scope>
</reference>
<evidence type="ECO:0000256" key="2">
    <source>
        <dbReference type="ARBA" id="ARBA00023157"/>
    </source>
</evidence>
<dbReference type="STRING" id="9305.ENSSHAP00000002113"/>
<dbReference type="InterPro" id="IPR001283">
    <property type="entry name" value="CRISP-related"/>
</dbReference>
<evidence type="ECO:0000259" key="5">
    <source>
        <dbReference type="PROSITE" id="PS51670"/>
    </source>
</evidence>
<protein>
    <submittedName>
        <fullName evidence="6">Cysteine rich secretory protein 2</fullName>
    </submittedName>
</protein>
<dbReference type="CDD" id="cd05383">
    <property type="entry name" value="CAP_CRISP"/>
    <property type="match status" value="1"/>
</dbReference>
<dbReference type="FunFam" id="1.10.10.740:FF:000001">
    <property type="entry name" value="Cysteine-rich secretory protein 2"/>
    <property type="match status" value="1"/>
</dbReference>
<dbReference type="InParanoid" id="G3VG09"/>
<keyword evidence="7" id="KW-1185">Reference proteome</keyword>
<proteinExistence type="inferred from homology"/>
<evidence type="ECO:0000313" key="7">
    <source>
        <dbReference type="Proteomes" id="UP000007648"/>
    </source>
</evidence>
<dbReference type="Pfam" id="PF08562">
    <property type="entry name" value="Crisp"/>
    <property type="match status" value="1"/>
</dbReference>
<feature type="signal peptide" evidence="4">
    <location>
        <begin position="1"/>
        <end position="23"/>
    </location>
</feature>
<dbReference type="SMART" id="SM00198">
    <property type="entry name" value="SCP"/>
    <property type="match status" value="1"/>
</dbReference>
<dbReference type="PROSITE" id="PS01010">
    <property type="entry name" value="CRISP_2"/>
    <property type="match status" value="1"/>
</dbReference>
<comment type="similarity">
    <text evidence="1">Belongs to the CRISP family.</text>
</comment>
<dbReference type="InterPro" id="IPR018244">
    <property type="entry name" value="Allrgn_V5/Tpx1_CS"/>
</dbReference>
<dbReference type="PRINTS" id="PR00837">
    <property type="entry name" value="V5TPXLIKE"/>
</dbReference>
<dbReference type="HOGENOM" id="CLU_035730_2_1_1"/>
<evidence type="ECO:0000256" key="4">
    <source>
        <dbReference type="SAM" id="SignalP"/>
    </source>
</evidence>
<gene>
    <name evidence="6" type="primary">CRISP2</name>
</gene>
<dbReference type="OMA" id="LYMSSFQ"/>
<reference evidence="6 7" key="1">
    <citation type="journal article" date="2011" name="Proc. Natl. Acad. Sci. U.S.A.">
        <title>Genetic diversity and population structure of the endangered marsupial Sarcophilus harrisii (Tasmanian devil).</title>
        <authorList>
            <person name="Miller W."/>
            <person name="Hayes V.M."/>
            <person name="Ratan A."/>
            <person name="Petersen D.C."/>
            <person name="Wittekindt N.E."/>
            <person name="Miller J."/>
            <person name="Walenz B."/>
            <person name="Knight J."/>
            <person name="Qi J."/>
            <person name="Zhao F."/>
            <person name="Wang Q."/>
            <person name="Bedoya-Reina O.C."/>
            <person name="Katiyar N."/>
            <person name="Tomsho L.P."/>
            <person name="Kasson L.M."/>
            <person name="Hardie R.A."/>
            <person name="Woodbridge P."/>
            <person name="Tindall E.A."/>
            <person name="Bertelsen M.F."/>
            <person name="Dixon D."/>
            <person name="Pyecroft S."/>
            <person name="Helgen K.M."/>
            <person name="Lesk A.M."/>
            <person name="Pringle T.H."/>
            <person name="Patterson N."/>
            <person name="Zhang Y."/>
            <person name="Kreiss A."/>
            <person name="Woods G.M."/>
            <person name="Jones M.E."/>
            <person name="Schuster S.C."/>
        </authorList>
    </citation>
    <scope>NUCLEOTIDE SEQUENCE [LARGE SCALE GENOMIC DNA]</scope>
</reference>
<dbReference type="PANTHER" id="PTHR10334">
    <property type="entry name" value="CYSTEINE-RICH SECRETORY PROTEIN-RELATED"/>
    <property type="match status" value="1"/>
</dbReference>
<dbReference type="InterPro" id="IPR003582">
    <property type="entry name" value="ShKT_dom"/>
</dbReference>
<organism evidence="6 7">
    <name type="scientific">Sarcophilus harrisii</name>
    <name type="common">Tasmanian devil</name>
    <name type="synonym">Sarcophilus laniarius</name>
    <dbReference type="NCBI Taxonomy" id="9305"/>
    <lineage>
        <taxon>Eukaryota</taxon>
        <taxon>Metazoa</taxon>
        <taxon>Chordata</taxon>
        <taxon>Craniata</taxon>
        <taxon>Vertebrata</taxon>
        <taxon>Euteleostomi</taxon>
        <taxon>Mammalia</taxon>
        <taxon>Metatheria</taxon>
        <taxon>Dasyuromorphia</taxon>
        <taxon>Dasyuridae</taxon>
        <taxon>Sarcophilus</taxon>
    </lineage>
</organism>
<sequence length="241" mass="27041">MTLLPGLLSLASILLLFCGDAKSVDFESLSTEDEKNQQEIVDKHNALRAQASPPASNMLKMEWFQEAQKTAQIWADTCSFEHSQRNNRTIGSVCGENLYMSTAPTTWSNVVQSWYDEVSDFKFGRGSTSGKAVGHYTQVMWHNSHQVACGVAKCPNSFFKYFFVCHYCPAGNVLPKQNFPYEIGTPCAKCPNSCSNNLCNHSCEYKDMYGNCDELIKQASCQHPMVHLYCKASCQCTNKIY</sequence>
<dbReference type="InterPro" id="IPR014044">
    <property type="entry name" value="CAP_dom"/>
</dbReference>
<dbReference type="FunFam" id="3.40.33.10:FF:000005">
    <property type="entry name" value="Cysteine-rich secretory protein 2"/>
    <property type="match status" value="1"/>
</dbReference>
<dbReference type="InterPro" id="IPR034117">
    <property type="entry name" value="SCP_CRISP"/>
</dbReference>
<evidence type="ECO:0000256" key="3">
    <source>
        <dbReference type="PROSITE-ProRule" id="PRU01005"/>
    </source>
</evidence>
<dbReference type="SUPFAM" id="SSF55797">
    <property type="entry name" value="PR-1-like"/>
    <property type="match status" value="1"/>
</dbReference>
<dbReference type="Gene3D" id="1.10.10.740">
    <property type="entry name" value="Crisp domain"/>
    <property type="match status" value="1"/>
</dbReference>
<dbReference type="eggNOG" id="KOG3017">
    <property type="taxonomic scope" value="Eukaryota"/>
</dbReference>
<dbReference type="Ensembl" id="ENSSHAT00000002137.2">
    <property type="protein sequence ID" value="ENSSHAP00000002113.1"/>
    <property type="gene ID" value="ENSSHAG00000001880.2"/>
</dbReference>
<dbReference type="AlphaFoldDB" id="G3VG09"/>
<keyword evidence="4" id="KW-0732">Signal</keyword>
<feature type="disulfide bond" evidence="3">
    <location>
        <begin position="221"/>
        <end position="234"/>
    </location>
</feature>
<dbReference type="Gene3D" id="3.40.33.10">
    <property type="entry name" value="CAP"/>
    <property type="match status" value="1"/>
</dbReference>
<dbReference type="FunCoup" id="G3VG09">
    <property type="interactions" value="45"/>
</dbReference>
<dbReference type="InterPro" id="IPR013871">
    <property type="entry name" value="Cysteine_rich_secretory"/>
</dbReference>
<keyword evidence="2 3" id="KW-1015">Disulfide bond</keyword>
<dbReference type="GeneTree" id="ENSGT00940000156439"/>